<dbReference type="PROSITE" id="PS50994">
    <property type="entry name" value="INTEGRASE"/>
    <property type="match status" value="1"/>
</dbReference>
<dbReference type="Gene3D" id="1.10.340.70">
    <property type="match status" value="1"/>
</dbReference>
<evidence type="ECO:0000259" key="2">
    <source>
        <dbReference type="PROSITE" id="PS50994"/>
    </source>
</evidence>
<feature type="region of interest" description="Disordered" evidence="1">
    <location>
        <begin position="834"/>
        <end position="873"/>
    </location>
</feature>
<feature type="compositionally biased region" description="Basic and acidic residues" evidence="1">
    <location>
        <begin position="846"/>
        <end position="855"/>
    </location>
</feature>
<feature type="region of interest" description="Disordered" evidence="1">
    <location>
        <begin position="369"/>
        <end position="394"/>
    </location>
</feature>
<dbReference type="SUPFAM" id="SSF53098">
    <property type="entry name" value="Ribonuclease H-like"/>
    <property type="match status" value="1"/>
</dbReference>
<proteinExistence type="predicted"/>
<evidence type="ECO:0000256" key="1">
    <source>
        <dbReference type="SAM" id="MobiDB-lite"/>
    </source>
</evidence>
<feature type="compositionally biased region" description="Polar residues" evidence="1">
    <location>
        <begin position="369"/>
        <end position="382"/>
    </location>
</feature>
<dbReference type="Gene3D" id="3.30.420.10">
    <property type="entry name" value="Ribonuclease H-like superfamily/Ribonuclease H"/>
    <property type="match status" value="1"/>
</dbReference>
<organism evidence="3">
    <name type="scientific">Vitis vinifera</name>
    <name type="common">Grape</name>
    <dbReference type="NCBI Taxonomy" id="29760"/>
    <lineage>
        <taxon>Eukaryota</taxon>
        <taxon>Viridiplantae</taxon>
        <taxon>Streptophyta</taxon>
        <taxon>Embryophyta</taxon>
        <taxon>Tracheophyta</taxon>
        <taxon>Spermatophyta</taxon>
        <taxon>Magnoliopsida</taxon>
        <taxon>eudicotyledons</taxon>
        <taxon>Gunneridae</taxon>
        <taxon>Pentapetalae</taxon>
        <taxon>rosids</taxon>
        <taxon>Vitales</taxon>
        <taxon>Vitaceae</taxon>
        <taxon>Viteae</taxon>
        <taxon>Vitis</taxon>
    </lineage>
</organism>
<protein>
    <recommendedName>
        <fullName evidence="2">Integrase catalytic domain-containing protein</fullName>
    </recommendedName>
</protein>
<dbReference type="PANTHER" id="PTHR47266">
    <property type="entry name" value="ENDONUCLEASE-RELATED"/>
    <property type="match status" value="1"/>
</dbReference>
<dbReference type="InterPro" id="IPR036397">
    <property type="entry name" value="RNaseH_sf"/>
</dbReference>
<feature type="compositionally biased region" description="Pro residues" evidence="1">
    <location>
        <begin position="474"/>
        <end position="496"/>
    </location>
</feature>
<accession>A5AUK0</accession>
<feature type="region of interest" description="Disordered" evidence="1">
    <location>
        <begin position="435"/>
        <end position="519"/>
    </location>
</feature>
<dbReference type="AlphaFoldDB" id="A5AUK0"/>
<gene>
    <name evidence="3" type="ORF">VITISV_019211</name>
</gene>
<sequence>MFLVKTPWYAHIANYLVTGEIPSEWNAQDRKHFFAKIHAYYWEEPFLFKYCADQIIRKCVPEDEQQRILSHCHENACGGHFASQKTAMKVLQSGFTWPSLFKDAHIMCRSCDRCQRLGKLTKRNQMPMNPILIVELFDVWGIDFMGSFPMSFENIFSRFGVPKAIISDGGAHFCNKPFEALLSKYGVKHKVATPYHPQTSGQVELANREIKNILMKMTILGMSPYRLVYGKACHLPVEVEYKAWWAIKKLNMDLIRAGEKRYLVLNEMEELRNNAYINSKVAKQRMKKWHDQLISNKEFQEGQRVLLYDTRLHIFPGKLKSRWIGPFIIHRYSVIPIYTGHLSCKKGFKIRARHSRRPSISFLKPHRANLQSSSPTIRQPSFGNPKWHKPEGPSLPLLQAARRACERSQFRIPFLSLRSRKQFLLLSEARAAKASGETLPYQVRGSPLQKRPRVESSEPIDLTKQSPESSPIPSSVPTPVPSPIPMPVPSPVPSPAPQEKSQESQAPLPEPQIPSETALEEPELAQTFNLLRTYHMEHLLIPRDFFYPRVAMDFYQSMTTNQVRDPTLIHFTIDGRHGILGACHIAEALQIPYEPTQFDNFRAWANPTELEMVHTLSRGAANRSHLLRGELPPIMFLIDAFLRHNLYPLQHWTQRRGILLEALYKMSEGFFFGHHHLILAALLYFEEKVHKKKLQRADCIPLLFPRLLCQILEHLGYPSEPQLERKRICPSPAARRASPRHIPEGITVAALAIPRAPPAAPASSQPSTSTEPRMAIPISEYRELCRALETLTASQSSLTQEMAAIRACQEQMLATQAQQAAILRQLQLHFNLPPAVEPSTSIPAEPHSHPSESHPPEPQAPAEAPTEEADPSA</sequence>
<dbReference type="InterPro" id="IPR012337">
    <property type="entry name" value="RNaseH-like_sf"/>
</dbReference>
<dbReference type="InterPro" id="IPR052160">
    <property type="entry name" value="Gypsy_RT_Integrase-like"/>
</dbReference>
<dbReference type="Pfam" id="PF17921">
    <property type="entry name" value="Integrase_H2C2"/>
    <property type="match status" value="1"/>
</dbReference>
<dbReference type="GO" id="GO:0015074">
    <property type="term" value="P:DNA integration"/>
    <property type="evidence" value="ECO:0007669"/>
    <property type="project" value="InterPro"/>
</dbReference>
<dbReference type="GO" id="GO:0003676">
    <property type="term" value="F:nucleic acid binding"/>
    <property type="evidence" value="ECO:0007669"/>
    <property type="project" value="InterPro"/>
</dbReference>
<feature type="domain" description="Integrase catalytic" evidence="2">
    <location>
        <begin position="152"/>
        <end position="217"/>
    </location>
</feature>
<dbReference type="EMBL" id="AM436116">
    <property type="protein sequence ID" value="CAN67162.1"/>
    <property type="molecule type" value="Genomic_DNA"/>
</dbReference>
<dbReference type="InterPro" id="IPR041588">
    <property type="entry name" value="Integrase_H2C2"/>
</dbReference>
<reference evidence="3" key="1">
    <citation type="journal article" date="2007" name="PLoS ONE">
        <title>The first genome sequence of an elite grapevine cultivar (Pinot noir Vitis vinifera L.): coping with a highly heterozygous genome.</title>
        <authorList>
            <person name="Velasco R."/>
            <person name="Zharkikh A."/>
            <person name="Troggio M."/>
            <person name="Cartwright D.A."/>
            <person name="Cestaro A."/>
            <person name="Pruss D."/>
            <person name="Pindo M."/>
            <person name="FitzGerald L.M."/>
            <person name="Vezzulli S."/>
            <person name="Reid J."/>
            <person name="Malacarne G."/>
            <person name="Iliev D."/>
            <person name="Coppola G."/>
            <person name="Wardell B."/>
            <person name="Micheletti D."/>
            <person name="Macalma T."/>
            <person name="Facci M."/>
            <person name="Mitchell J.T."/>
            <person name="Perazzolli M."/>
            <person name="Eldredge G."/>
            <person name="Gatto P."/>
            <person name="Oyzerski R."/>
            <person name="Moretto M."/>
            <person name="Gutin N."/>
            <person name="Stefanini M."/>
            <person name="Chen Y."/>
            <person name="Segala C."/>
            <person name="Davenport C."/>
            <person name="Dematte L."/>
            <person name="Mraz A."/>
            <person name="Battilana J."/>
            <person name="Stormo K."/>
            <person name="Costa F."/>
            <person name="Tao Q."/>
            <person name="Si-Ammour A."/>
            <person name="Harkins T."/>
            <person name="Lackey A."/>
            <person name="Perbost C."/>
            <person name="Taillon B."/>
            <person name="Stella A."/>
            <person name="Solovyev V."/>
            <person name="Fawcett J.A."/>
            <person name="Sterck L."/>
            <person name="Vandepoele K."/>
            <person name="Grando S.M."/>
            <person name="Toppo S."/>
            <person name="Moser C."/>
            <person name="Lanchbury J."/>
            <person name="Bogden R."/>
            <person name="Skolnick M."/>
            <person name="Sgaramella V."/>
            <person name="Bhatnagar S.K."/>
            <person name="Fontana P."/>
            <person name="Gutin A."/>
            <person name="Van de Peer Y."/>
            <person name="Salamini F."/>
            <person name="Viola R."/>
        </authorList>
    </citation>
    <scope>NUCLEOTIDE SEQUENCE</scope>
</reference>
<dbReference type="InterPro" id="IPR001584">
    <property type="entry name" value="Integrase_cat-core"/>
</dbReference>
<name>A5AUK0_VITVI</name>
<evidence type="ECO:0000313" key="3">
    <source>
        <dbReference type="EMBL" id="CAN67162.1"/>
    </source>
</evidence>